<feature type="compositionally biased region" description="Polar residues" evidence="1">
    <location>
        <begin position="205"/>
        <end position="220"/>
    </location>
</feature>
<feature type="compositionally biased region" description="Basic residues" evidence="1">
    <location>
        <begin position="168"/>
        <end position="181"/>
    </location>
</feature>
<dbReference type="InterPro" id="IPR036390">
    <property type="entry name" value="WH_DNA-bd_sf"/>
</dbReference>
<evidence type="ECO:0000256" key="1">
    <source>
        <dbReference type="SAM" id="MobiDB-lite"/>
    </source>
</evidence>
<feature type="compositionally biased region" description="Low complexity" evidence="1">
    <location>
        <begin position="133"/>
        <end position="144"/>
    </location>
</feature>
<evidence type="ECO:0000313" key="2">
    <source>
        <dbReference type="EMBL" id="CAK9271166.1"/>
    </source>
</evidence>
<sequence length="220" mass="23538">MGNKPGGRNKTQQPIQSLLEDAISALREKPGSKPSDIIKYLESKYEKSISTKMKEKLLDRLKPILKASRMEFNNNGSLRGPRRQGGGKGGFDKARGGGSGRVSGGTRSGANSMKRRLGGTGIGKQGGQGAGSSQGSARRQNNNGRRNRVINSSHGGGRSSAKLALSRCKTKSKRTRGRGRPSAHVSKLDSSISPHIDINGDHYDNNYQTTGCRSDLDSTM</sequence>
<dbReference type="Proteomes" id="UP001497444">
    <property type="component" value="Chromosome 4"/>
</dbReference>
<feature type="compositionally biased region" description="Gly residues" evidence="1">
    <location>
        <begin position="96"/>
        <end position="107"/>
    </location>
</feature>
<feature type="region of interest" description="Disordered" evidence="1">
    <location>
        <begin position="69"/>
        <end position="220"/>
    </location>
</feature>
<name>A0ABP0WZI5_9BRYO</name>
<evidence type="ECO:0008006" key="4">
    <source>
        <dbReference type="Google" id="ProtNLM"/>
    </source>
</evidence>
<evidence type="ECO:0000313" key="3">
    <source>
        <dbReference type="Proteomes" id="UP001497444"/>
    </source>
</evidence>
<organism evidence="2 3">
    <name type="scientific">Sphagnum jensenii</name>
    <dbReference type="NCBI Taxonomy" id="128206"/>
    <lineage>
        <taxon>Eukaryota</taxon>
        <taxon>Viridiplantae</taxon>
        <taxon>Streptophyta</taxon>
        <taxon>Embryophyta</taxon>
        <taxon>Bryophyta</taxon>
        <taxon>Sphagnophytina</taxon>
        <taxon>Sphagnopsida</taxon>
        <taxon>Sphagnales</taxon>
        <taxon>Sphagnaceae</taxon>
        <taxon>Sphagnum</taxon>
    </lineage>
</organism>
<proteinExistence type="predicted"/>
<accession>A0ABP0WZI5</accession>
<gene>
    <name evidence="2" type="ORF">CSSPJE1EN1_LOCUS16644</name>
</gene>
<feature type="compositionally biased region" description="Gly residues" evidence="1">
    <location>
        <begin position="118"/>
        <end position="132"/>
    </location>
</feature>
<protein>
    <recommendedName>
        <fullName evidence="4">H15 domain-containing protein</fullName>
    </recommendedName>
</protein>
<reference evidence="2" key="1">
    <citation type="submission" date="2024-02" db="EMBL/GenBank/DDBJ databases">
        <authorList>
            <consortium name="ELIXIR-Norway"/>
            <consortium name="Elixir Norway"/>
        </authorList>
    </citation>
    <scope>NUCLEOTIDE SEQUENCE</scope>
</reference>
<dbReference type="SUPFAM" id="SSF46785">
    <property type="entry name" value="Winged helix' DNA-binding domain"/>
    <property type="match status" value="1"/>
</dbReference>
<dbReference type="EMBL" id="OZ020099">
    <property type="protein sequence ID" value="CAK9271166.1"/>
    <property type="molecule type" value="Genomic_DNA"/>
</dbReference>
<keyword evidence="3" id="KW-1185">Reference proteome</keyword>